<proteinExistence type="predicted"/>
<name>A0A0V1F625_TRIPS</name>
<dbReference type="Proteomes" id="UP000054995">
    <property type="component" value="Unassembled WGS sequence"/>
</dbReference>
<protein>
    <submittedName>
        <fullName evidence="1">Uncharacterized protein</fullName>
    </submittedName>
</protein>
<dbReference type="EMBL" id="JYDT01000371">
    <property type="protein sequence ID" value="KRY80659.1"/>
    <property type="molecule type" value="Genomic_DNA"/>
</dbReference>
<keyword evidence="2" id="KW-1185">Reference proteome</keyword>
<dbReference type="AlphaFoldDB" id="A0A0V1F625"/>
<evidence type="ECO:0000313" key="2">
    <source>
        <dbReference type="Proteomes" id="UP000054995"/>
    </source>
</evidence>
<accession>A0A0V1F625</accession>
<reference evidence="1 2" key="1">
    <citation type="submission" date="2015-01" db="EMBL/GenBank/DDBJ databases">
        <title>Evolution of Trichinella species and genotypes.</title>
        <authorList>
            <person name="Korhonen P.K."/>
            <person name="Edoardo P."/>
            <person name="Giuseppe L.R."/>
            <person name="Gasser R.B."/>
        </authorList>
    </citation>
    <scope>NUCLEOTIDE SEQUENCE [LARGE SCALE GENOMIC DNA]</scope>
    <source>
        <strain evidence="1">ISS470</strain>
    </source>
</reference>
<comment type="caution">
    <text evidence="1">The sequence shown here is derived from an EMBL/GenBank/DDBJ whole genome shotgun (WGS) entry which is preliminary data.</text>
</comment>
<sequence>MDSELLFNNVFFKICVLHLSHRLSTIHMSSKCQF</sequence>
<gene>
    <name evidence="1" type="ORF">T4D_11477</name>
</gene>
<organism evidence="1 2">
    <name type="scientific">Trichinella pseudospiralis</name>
    <name type="common">Parasitic roundworm</name>
    <dbReference type="NCBI Taxonomy" id="6337"/>
    <lineage>
        <taxon>Eukaryota</taxon>
        <taxon>Metazoa</taxon>
        <taxon>Ecdysozoa</taxon>
        <taxon>Nematoda</taxon>
        <taxon>Enoplea</taxon>
        <taxon>Dorylaimia</taxon>
        <taxon>Trichinellida</taxon>
        <taxon>Trichinellidae</taxon>
        <taxon>Trichinella</taxon>
    </lineage>
</organism>
<evidence type="ECO:0000313" key="1">
    <source>
        <dbReference type="EMBL" id="KRY80659.1"/>
    </source>
</evidence>